<protein>
    <submittedName>
        <fullName evidence="8">1-phosphofructokinase family hexose kinase</fullName>
    </submittedName>
</protein>
<dbReference type="NCBIfam" id="TIGR03168">
    <property type="entry name" value="1-PFK"/>
    <property type="match status" value="1"/>
</dbReference>
<sequence>MIVTLTPNPSIDRTVSLAGELVRGAVLRAESVTAQAGGKGVNISRAAVAANVPTIAVLPAHKDDPFVVELLRDGIDCRPEQPAGAVRVNLTLTEPDGTTTKINTPGAEVTRADLDRLADAVTQRARQASWVVLAGSLPPGAPESWYAELVGALRGTPARIAVDTSGGPLVALAAGLEQQSPHLMKPNGEELASLTGGDADAIEADPAAAARAAALLVGRGVEAVLATLGGSGAVLVTADGAWHAVPPPTTVVSTVGAGDSSLFGYVLGALRGLEPAERLRLAVAYGSAAAALPGTTIPTPSHTRPDLVEVRALVPSTSHPAAHTEN</sequence>
<evidence type="ECO:0000313" key="8">
    <source>
        <dbReference type="EMBL" id="QWZ09132.1"/>
    </source>
</evidence>
<evidence type="ECO:0000256" key="2">
    <source>
        <dbReference type="ARBA" id="ARBA00022679"/>
    </source>
</evidence>
<dbReference type="PANTHER" id="PTHR46566:SF5">
    <property type="entry name" value="1-PHOSPHOFRUCTOKINASE"/>
    <property type="match status" value="1"/>
</dbReference>
<keyword evidence="2 6" id="KW-0808">Transferase</keyword>
<dbReference type="PIRSF" id="PIRSF000535">
    <property type="entry name" value="1PFK/6PFK/LacC"/>
    <property type="match status" value="1"/>
</dbReference>
<proteinExistence type="inferred from homology"/>
<keyword evidence="4" id="KW-0418">Kinase</keyword>
<dbReference type="Proteomes" id="UP000683575">
    <property type="component" value="Chromosome"/>
</dbReference>
<comment type="similarity">
    <text evidence="1">Belongs to the carbohydrate kinase PfkB family.</text>
</comment>
<organism evidence="8 9">
    <name type="scientific">Nocardioides panacis</name>
    <dbReference type="NCBI Taxonomy" id="2849501"/>
    <lineage>
        <taxon>Bacteria</taxon>
        <taxon>Bacillati</taxon>
        <taxon>Actinomycetota</taxon>
        <taxon>Actinomycetes</taxon>
        <taxon>Propionibacteriales</taxon>
        <taxon>Nocardioidaceae</taxon>
        <taxon>Nocardioides</taxon>
    </lineage>
</organism>
<dbReference type="GO" id="GO:0005524">
    <property type="term" value="F:ATP binding"/>
    <property type="evidence" value="ECO:0007669"/>
    <property type="project" value="UniProtKB-KW"/>
</dbReference>
<evidence type="ECO:0000256" key="1">
    <source>
        <dbReference type="ARBA" id="ARBA00010688"/>
    </source>
</evidence>
<evidence type="ECO:0000313" key="9">
    <source>
        <dbReference type="Proteomes" id="UP000683575"/>
    </source>
</evidence>
<evidence type="ECO:0000259" key="7">
    <source>
        <dbReference type="Pfam" id="PF00294"/>
    </source>
</evidence>
<dbReference type="GO" id="GO:0005829">
    <property type="term" value="C:cytosol"/>
    <property type="evidence" value="ECO:0007669"/>
    <property type="project" value="TreeGrafter"/>
</dbReference>
<reference evidence="8" key="1">
    <citation type="submission" date="2021-06" db="EMBL/GenBank/DDBJ databases">
        <title>Complete genome sequence of Nocardioides sp. G188.</title>
        <authorList>
            <person name="Im W.-T."/>
        </authorList>
    </citation>
    <scope>NUCLEOTIDE SEQUENCE</scope>
    <source>
        <strain evidence="8">G188</strain>
    </source>
</reference>
<keyword evidence="9" id="KW-1185">Reference proteome</keyword>
<dbReference type="PANTHER" id="PTHR46566">
    <property type="entry name" value="1-PHOSPHOFRUCTOKINASE-RELATED"/>
    <property type="match status" value="1"/>
</dbReference>
<keyword evidence="3" id="KW-0547">Nucleotide-binding</keyword>
<accession>A0A975T0E9</accession>
<dbReference type="CDD" id="cd01164">
    <property type="entry name" value="FruK_PfkB_like"/>
    <property type="match status" value="1"/>
</dbReference>
<evidence type="ECO:0000256" key="6">
    <source>
        <dbReference type="PIRNR" id="PIRNR000535"/>
    </source>
</evidence>
<dbReference type="EMBL" id="CP077062">
    <property type="protein sequence ID" value="QWZ09132.1"/>
    <property type="molecule type" value="Genomic_DNA"/>
</dbReference>
<evidence type="ECO:0000256" key="4">
    <source>
        <dbReference type="ARBA" id="ARBA00022777"/>
    </source>
</evidence>
<dbReference type="KEGG" id="nps:KRR39_04810"/>
<dbReference type="Pfam" id="PF00294">
    <property type="entry name" value="PfkB"/>
    <property type="match status" value="1"/>
</dbReference>
<dbReference type="AlphaFoldDB" id="A0A975T0E9"/>
<name>A0A975T0E9_9ACTN</name>
<dbReference type="InterPro" id="IPR017583">
    <property type="entry name" value="Tagatose/fructose_Pkinase"/>
</dbReference>
<gene>
    <name evidence="8" type="ORF">KRR39_04810</name>
</gene>
<feature type="domain" description="Carbohydrate kinase PfkB" evidence="7">
    <location>
        <begin position="23"/>
        <end position="300"/>
    </location>
</feature>
<evidence type="ECO:0000256" key="3">
    <source>
        <dbReference type="ARBA" id="ARBA00022741"/>
    </source>
</evidence>
<keyword evidence="5" id="KW-0067">ATP-binding</keyword>
<dbReference type="GO" id="GO:0008443">
    <property type="term" value="F:phosphofructokinase activity"/>
    <property type="evidence" value="ECO:0007669"/>
    <property type="project" value="TreeGrafter"/>
</dbReference>
<evidence type="ECO:0000256" key="5">
    <source>
        <dbReference type="ARBA" id="ARBA00022840"/>
    </source>
</evidence>
<dbReference type="RefSeq" id="WP_216940978.1">
    <property type="nucleotide sequence ID" value="NZ_CP077062.1"/>
</dbReference>
<dbReference type="InterPro" id="IPR011611">
    <property type="entry name" value="PfkB_dom"/>
</dbReference>